<keyword evidence="1" id="KW-0472">Membrane</keyword>
<reference evidence="2" key="1">
    <citation type="submission" date="2020-10" db="EMBL/GenBank/DDBJ databases">
        <authorList>
            <person name="Gilroy R."/>
        </authorList>
    </citation>
    <scope>NUCLEOTIDE SEQUENCE</scope>
    <source>
        <strain evidence="2">ChiGjej2B2-12916</strain>
    </source>
</reference>
<feature type="transmembrane region" description="Helical" evidence="1">
    <location>
        <begin position="91"/>
        <end position="110"/>
    </location>
</feature>
<gene>
    <name evidence="2" type="ORF">IAD31_06770</name>
</gene>
<sequence length="111" mass="12282">METTFYTVPARRVTMSSVAPAYENAPTRELVCLSRQAPAHAGKTGQIIDFTAWKQDHDLDVDQPQEVLEPQAPRPAGRASGLWWLMQHGEWVATLSVIGAMLLLSLRILVA</sequence>
<accession>A0A9D0YST4</accession>
<protein>
    <submittedName>
        <fullName evidence="2">Uncharacterized protein</fullName>
    </submittedName>
</protein>
<proteinExistence type="predicted"/>
<evidence type="ECO:0000313" key="3">
    <source>
        <dbReference type="Proteomes" id="UP000886879"/>
    </source>
</evidence>
<name>A0A9D0YST4_9FIRM</name>
<dbReference type="AlphaFoldDB" id="A0A9D0YST4"/>
<keyword evidence="1" id="KW-1133">Transmembrane helix</keyword>
<comment type="caution">
    <text evidence="2">The sequence shown here is derived from an EMBL/GenBank/DDBJ whole genome shotgun (WGS) entry which is preliminary data.</text>
</comment>
<reference evidence="2" key="2">
    <citation type="journal article" date="2021" name="PeerJ">
        <title>Extensive microbial diversity within the chicken gut microbiome revealed by metagenomics and culture.</title>
        <authorList>
            <person name="Gilroy R."/>
            <person name="Ravi A."/>
            <person name="Getino M."/>
            <person name="Pursley I."/>
            <person name="Horton D.L."/>
            <person name="Alikhan N.F."/>
            <person name="Baker D."/>
            <person name="Gharbi K."/>
            <person name="Hall N."/>
            <person name="Watson M."/>
            <person name="Adriaenssens E.M."/>
            <person name="Foster-Nyarko E."/>
            <person name="Jarju S."/>
            <person name="Secka A."/>
            <person name="Antonio M."/>
            <person name="Oren A."/>
            <person name="Chaudhuri R.R."/>
            <person name="La Ragione R."/>
            <person name="Hildebrand F."/>
            <person name="Pallen M.J."/>
        </authorList>
    </citation>
    <scope>NUCLEOTIDE SEQUENCE</scope>
    <source>
        <strain evidence="2">ChiGjej2B2-12916</strain>
    </source>
</reference>
<dbReference type="Proteomes" id="UP000886879">
    <property type="component" value="Unassembled WGS sequence"/>
</dbReference>
<organism evidence="2 3">
    <name type="scientific">Candidatus Enterenecus faecium</name>
    <dbReference type="NCBI Taxonomy" id="2840780"/>
    <lineage>
        <taxon>Bacteria</taxon>
        <taxon>Bacillati</taxon>
        <taxon>Bacillota</taxon>
        <taxon>Clostridia</taxon>
        <taxon>Eubacteriales</taxon>
        <taxon>Candidatus Enterenecus</taxon>
    </lineage>
</organism>
<evidence type="ECO:0000313" key="2">
    <source>
        <dbReference type="EMBL" id="HIQ61283.1"/>
    </source>
</evidence>
<dbReference type="EMBL" id="DVFO01000067">
    <property type="protein sequence ID" value="HIQ61283.1"/>
    <property type="molecule type" value="Genomic_DNA"/>
</dbReference>
<keyword evidence="1" id="KW-0812">Transmembrane</keyword>
<evidence type="ECO:0000256" key="1">
    <source>
        <dbReference type="SAM" id="Phobius"/>
    </source>
</evidence>